<proteinExistence type="predicted"/>
<dbReference type="EMBL" id="JZKH01000083">
    <property type="protein sequence ID" value="KJS58998.1"/>
    <property type="molecule type" value="Genomic_DNA"/>
</dbReference>
<organism evidence="2 3">
    <name type="scientific">Streptomyces rubellomurinus (strain ATCC 31215)</name>
    <dbReference type="NCBI Taxonomy" id="359131"/>
    <lineage>
        <taxon>Bacteria</taxon>
        <taxon>Bacillati</taxon>
        <taxon>Actinomycetota</taxon>
        <taxon>Actinomycetes</taxon>
        <taxon>Kitasatosporales</taxon>
        <taxon>Streptomycetaceae</taxon>
        <taxon>Streptomyces</taxon>
    </lineage>
</organism>
<dbReference type="Proteomes" id="UP000033699">
    <property type="component" value="Unassembled WGS sequence"/>
</dbReference>
<name>A0A0F2T726_STRR3</name>
<dbReference type="SUPFAM" id="SSF109854">
    <property type="entry name" value="DinB/YfiT-like putative metalloenzymes"/>
    <property type="match status" value="1"/>
</dbReference>
<dbReference type="Pfam" id="PF12867">
    <property type="entry name" value="DinB_2"/>
    <property type="match status" value="1"/>
</dbReference>
<feature type="domain" description="DinB-like" evidence="1">
    <location>
        <begin position="19"/>
        <end position="157"/>
    </location>
</feature>
<sequence length="170" mass="19175">MTIATETRPSPLTSYFLFQYDLAHEMVLQLAEDFDDETARVAPAPHKPLVWFLGHLTCATDYFSTLHQGTESLVTEEFSLFFAGNDNQDWSLSPSLDEMVATYKLVHARMRDFVETLTDADLDRESPLEPVGDDRLKNLGQALSIIQMHDAYHCGQIGTLRVALGKHVPF</sequence>
<keyword evidence="3" id="KW-1185">Reference proteome</keyword>
<protein>
    <recommendedName>
        <fullName evidence="1">DinB-like domain-containing protein</fullName>
    </recommendedName>
</protein>
<dbReference type="InterPro" id="IPR034660">
    <property type="entry name" value="DinB/YfiT-like"/>
</dbReference>
<gene>
    <name evidence="2" type="ORF">VM95_29970</name>
</gene>
<comment type="caution">
    <text evidence="2">The sequence shown here is derived from an EMBL/GenBank/DDBJ whole genome shotgun (WGS) entry which is preliminary data.</text>
</comment>
<accession>A0A0F2T726</accession>
<evidence type="ECO:0000313" key="2">
    <source>
        <dbReference type="EMBL" id="KJS58998.1"/>
    </source>
</evidence>
<dbReference type="InterPro" id="IPR024775">
    <property type="entry name" value="DinB-like"/>
</dbReference>
<evidence type="ECO:0000259" key="1">
    <source>
        <dbReference type="Pfam" id="PF12867"/>
    </source>
</evidence>
<dbReference type="AlphaFoldDB" id="A0A0F2T726"/>
<dbReference type="RefSeq" id="WP_045702651.1">
    <property type="nucleotide sequence ID" value="NZ_JZKH01000083.1"/>
</dbReference>
<reference evidence="2 3" key="1">
    <citation type="submission" date="2015-02" db="EMBL/GenBank/DDBJ databases">
        <authorList>
            <person name="Ju K.-S."/>
            <person name="Doroghazi J.R."/>
            <person name="Metcalf W."/>
        </authorList>
    </citation>
    <scope>NUCLEOTIDE SEQUENCE [LARGE SCALE GENOMIC DNA]</scope>
    <source>
        <strain evidence="2 3">ATCC 31215</strain>
    </source>
</reference>
<dbReference type="OrthoDB" id="4295522at2"/>
<dbReference type="Gene3D" id="1.20.120.450">
    <property type="entry name" value="dinb family like domain"/>
    <property type="match status" value="1"/>
</dbReference>
<dbReference type="PATRIC" id="fig|359131.3.peg.7495"/>
<evidence type="ECO:0000313" key="3">
    <source>
        <dbReference type="Proteomes" id="UP000033699"/>
    </source>
</evidence>